<organism evidence="7 8">
    <name type="scientific">Candidatus Nephthysia bennettiae</name>
    <dbReference type="NCBI Taxonomy" id="3127016"/>
    <lineage>
        <taxon>Bacteria</taxon>
        <taxon>Bacillati</taxon>
        <taxon>Candidatus Dormiibacterota</taxon>
        <taxon>Candidatus Dormibacteria</taxon>
        <taxon>Candidatus Dormibacterales</taxon>
        <taxon>Candidatus Dormibacteraceae</taxon>
        <taxon>Candidatus Nephthysia</taxon>
    </lineage>
</organism>
<proteinExistence type="predicted"/>
<protein>
    <submittedName>
        <fullName evidence="7">MerR family transcriptional regulator</fullName>
    </submittedName>
</protein>
<dbReference type="RefSeq" id="WP_338200631.1">
    <property type="nucleotide sequence ID" value="NZ_JAEKNR010000087.1"/>
</dbReference>
<dbReference type="EMBL" id="JAEKNR010000087">
    <property type="protein sequence ID" value="MBJ7597968.1"/>
    <property type="molecule type" value="Genomic_DNA"/>
</dbReference>
<reference evidence="7" key="1">
    <citation type="submission" date="2020-10" db="EMBL/GenBank/DDBJ databases">
        <title>Ca. Dormibacterota MAGs.</title>
        <authorList>
            <person name="Montgomery K."/>
        </authorList>
    </citation>
    <scope>NUCLEOTIDE SEQUENCE [LARGE SCALE GENOMIC DNA]</scope>
    <source>
        <strain evidence="7">SC8812_S17_10</strain>
    </source>
</reference>
<feature type="coiled-coil region" evidence="5">
    <location>
        <begin position="86"/>
        <end position="113"/>
    </location>
</feature>
<sequence length="137" mass="15085">MTIGELSRRTGMPVKALREYADMGLIYTVGRSPGNYRLFDESALWCVGVIRGLRSLGLTVAEIREVASIYLARTDQPIGPDLAERLAAARARIDARIGELQKLRRRLDEFEAAHTAELAGEGGADFRAGDPRSQQRA</sequence>
<dbReference type="InterPro" id="IPR000551">
    <property type="entry name" value="MerR-type_HTH_dom"/>
</dbReference>
<dbReference type="PRINTS" id="PR00040">
    <property type="entry name" value="HTHMERR"/>
</dbReference>
<dbReference type="PANTHER" id="PTHR30204">
    <property type="entry name" value="REDOX-CYCLING DRUG-SENSING TRANSCRIPTIONAL ACTIVATOR SOXR"/>
    <property type="match status" value="1"/>
</dbReference>
<evidence type="ECO:0000313" key="8">
    <source>
        <dbReference type="Proteomes" id="UP000612893"/>
    </source>
</evidence>
<evidence type="ECO:0000256" key="2">
    <source>
        <dbReference type="ARBA" id="ARBA00023015"/>
    </source>
</evidence>
<evidence type="ECO:0000313" key="7">
    <source>
        <dbReference type="EMBL" id="MBJ7597968.1"/>
    </source>
</evidence>
<comment type="caution">
    <text evidence="7">The sequence shown here is derived from an EMBL/GenBank/DDBJ whole genome shotgun (WGS) entry which is preliminary data.</text>
</comment>
<keyword evidence="2" id="KW-0805">Transcription regulation</keyword>
<dbReference type="Proteomes" id="UP000612893">
    <property type="component" value="Unassembled WGS sequence"/>
</dbReference>
<evidence type="ECO:0000256" key="3">
    <source>
        <dbReference type="ARBA" id="ARBA00023125"/>
    </source>
</evidence>
<dbReference type="GO" id="GO:0003677">
    <property type="term" value="F:DNA binding"/>
    <property type="evidence" value="ECO:0007669"/>
    <property type="project" value="UniProtKB-KW"/>
</dbReference>
<dbReference type="PANTHER" id="PTHR30204:SF69">
    <property type="entry name" value="MERR-FAMILY TRANSCRIPTIONAL REGULATOR"/>
    <property type="match status" value="1"/>
</dbReference>
<keyword evidence="4" id="KW-0804">Transcription</keyword>
<dbReference type="InterPro" id="IPR009061">
    <property type="entry name" value="DNA-bd_dom_put_sf"/>
</dbReference>
<gene>
    <name evidence="7" type="ORF">JF922_07760</name>
</gene>
<accession>A0A934K941</accession>
<keyword evidence="5" id="KW-0175">Coiled coil</keyword>
<dbReference type="SMART" id="SM00422">
    <property type="entry name" value="HTH_MERR"/>
    <property type="match status" value="1"/>
</dbReference>
<evidence type="ECO:0000256" key="1">
    <source>
        <dbReference type="ARBA" id="ARBA00022491"/>
    </source>
</evidence>
<dbReference type="PROSITE" id="PS50937">
    <property type="entry name" value="HTH_MERR_2"/>
    <property type="match status" value="1"/>
</dbReference>
<name>A0A934K941_9BACT</name>
<dbReference type="SUPFAM" id="SSF46955">
    <property type="entry name" value="Putative DNA-binding domain"/>
    <property type="match status" value="1"/>
</dbReference>
<dbReference type="AlphaFoldDB" id="A0A934K941"/>
<feature type="domain" description="HTH merR-type" evidence="6">
    <location>
        <begin position="1"/>
        <end position="69"/>
    </location>
</feature>
<keyword evidence="1" id="KW-0678">Repressor</keyword>
<dbReference type="Gene3D" id="1.10.1660.10">
    <property type="match status" value="1"/>
</dbReference>
<keyword evidence="8" id="KW-1185">Reference proteome</keyword>
<dbReference type="InterPro" id="IPR047057">
    <property type="entry name" value="MerR_fam"/>
</dbReference>
<evidence type="ECO:0000259" key="6">
    <source>
        <dbReference type="PROSITE" id="PS50937"/>
    </source>
</evidence>
<evidence type="ECO:0000256" key="5">
    <source>
        <dbReference type="SAM" id="Coils"/>
    </source>
</evidence>
<dbReference type="Pfam" id="PF13411">
    <property type="entry name" value="MerR_1"/>
    <property type="match status" value="1"/>
</dbReference>
<keyword evidence="3" id="KW-0238">DNA-binding</keyword>
<evidence type="ECO:0000256" key="4">
    <source>
        <dbReference type="ARBA" id="ARBA00023163"/>
    </source>
</evidence>